<keyword evidence="8 10" id="KW-0460">Magnesium</keyword>
<dbReference type="PIRSF" id="PIRSF005335">
    <property type="entry name" value="CCA_arch"/>
    <property type="match status" value="1"/>
</dbReference>
<dbReference type="InterPro" id="IPR006116">
    <property type="entry name" value="NT_2-5OAS_ClassI-CCAase"/>
</dbReference>
<evidence type="ECO:0000313" key="15">
    <source>
        <dbReference type="Proteomes" id="UP000008138"/>
    </source>
</evidence>
<dbReference type="HAMAP" id="MF_01264">
    <property type="entry name" value="CCA_arch"/>
    <property type="match status" value="1"/>
</dbReference>
<dbReference type="InterPro" id="IPR002934">
    <property type="entry name" value="Polymerase_NTP_transf_dom"/>
</dbReference>
<feature type="binding site" evidence="10">
    <location>
        <position position="53"/>
    </location>
    <ligand>
        <name>ATP</name>
        <dbReference type="ChEBI" id="CHEBI:30616"/>
    </ligand>
</feature>
<comment type="catalytic activity">
    <reaction evidence="10">
        <text>a tRNA with a 3' CCA end + 2 CTP + ATP = a tRNA with a 3' CCACCA end + 3 diphosphate</text>
        <dbReference type="Rhea" id="RHEA:76235"/>
        <dbReference type="Rhea" id="RHEA-COMP:10468"/>
        <dbReference type="Rhea" id="RHEA-COMP:18655"/>
        <dbReference type="ChEBI" id="CHEBI:30616"/>
        <dbReference type="ChEBI" id="CHEBI:33019"/>
        <dbReference type="ChEBI" id="CHEBI:37563"/>
        <dbReference type="ChEBI" id="CHEBI:83071"/>
        <dbReference type="ChEBI" id="CHEBI:195187"/>
    </reaction>
</comment>
<reference evidence="14 15" key="1">
    <citation type="journal article" date="2011" name="J. Bacteriol.">
        <title>Complete genome sequence of the thermoacidophilic crenarchaeon Thermoproteus uzoniensis 768-20.</title>
        <authorList>
            <person name="Mardanov A.V."/>
            <person name="Gumerov V.M."/>
            <person name="Beletsky A.V."/>
            <person name="Prokofeva M.I."/>
            <person name="Bonch-Osmolovskaya E.A."/>
            <person name="Ravin N.V."/>
            <person name="Skryabin K.G."/>
        </authorList>
    </citation>
    <scope>NUCLEOTIDE SEQUENCE [LARGE SCALE GENOMIC DNA]</scope>
    <source>
        <strain evidence="14 15">768-20</strain>
    </source>
</reference>
<dbReference type="SUPFAM" id="SSF81631">
    <property type="entry name" value="PAP/OAS1 substrate-binding domain"/>
    <property type="match status" value="1"/>
</dbReference>
<evidence type="ECO:0000259" key="13">
    <source>
        <dbReference type="Pfam" id="PF21133"/>
    </source>
</evidence>
<comment type="cofactor">
    <cofactor evidence="10">
        <name>Mg(2+)</name>
        <dbReference type="ChEBI" id="CHEBI:18420"/>
    </cofactor>
</comment>
<keyword evidence="9 10" id="KW-0694">RNA-binding</keyword>
<dbReference type="OrthoDB" id="7378at2157"/>
<keyword evidence="3 10" id="KW-0548">Nucleotidyltransferase</keyword>
<feature type="domain" description="tRNA nucleotidyltransferase substrate binding" evidence="12">
    <location>
        <begin position="157"/>
        <end position="272"/>
    </location>
</feature>
<feature type="binding site" evidence="10">
    <location>
        <position position="53"/>
    </location>
    <ligand>
        <name>CTP</name>
        <dbReference type="ChEBI" id="CHEBI:37563"/>
    </ligand>
</feature>
<sequence>MAVEEVLREAAGLVTPPRELEDRVRRISEKFKEYVGGLLSRLGVEGSVELVGSSARGTWLPDGIDVDVFVVLPRSYPRDFLEELVERLRAEMERDGVPVEVRYAEHPYLVAHSEGVEVDVVPCFEMKPGEPILTAADRSPLHHRYLSSRLNDKLKLDVRLLKRFMKTVGVYGAEVKVEGFSGYLTELLVAHYGSFLSVLEAAARWRPYRTVVDPEGHYQDPRKAARKFRSPLVVVDPVDPNRNVAAAVSMTSMATFVLAAKRFLQRPSISYFLPQAAGRALPVPAVVLRFPYPQKPPDVVWGMFKRYARALANKLDECGFKVLRFGVDSDERTFVDIAFLVESTALPEYELHEGPPVFSDAADKFVEKYAGSDVVGPFVAESRIYVIRRRKIREIGECLDKALKELGLRPQEIKKGTYPPLSSKNPWIS</sequence>
<dbReference type="InterPro" id="IPR042090">
    <property type="entry name" value="CCA_tRNA_nucleotrans_2"/>
</dbReference>
<reference key="2">
    <citation type="submission" date="2011-03" db="EMBL/GenBank/DDBJ databases">
        <title>Complete genome sequence of the thermoacidophilic crenarchaeon Thermoproteus uzoniensis 768-20.</title>
        <authorList>
            <person name="Mardanov A.V."/>
            <person name="Gumerov V.M."/>
            <person name="Beletsky A.V."/>
            <person name="Prokofeva M.I."/>
            <person name="Bonch-Osmolovskaya E.A."/>
            <person name="Ravin N.V."/>
            <person name="Skryabin K.G."/>
        </authorList>
    </citation>
    <scope>NUCLEOTIDE SEQUENCE</scope>
    <source>
        <strain>768-20</strain>
    </source>
</reference>
<dbReference type="GO" id="GO:0042245">
    <property type="term" value="P:RNA repair"/>
    <property type="evidence" value="ECO:0007669"/>
    <property type="project" value="UniProtKB-KW"/>
</dbReference>
<feature type="binding site" evidence="10">
    <location>
        <position position="142"/>
    </location>
    <ligand>
        <name>ATP</name>
        <dbReference type="ChEBI" id="CHEBI:30616"/>
    </ligand>
</feature>
<dbReference type="InterPro" id="IPR015329">
    <property type="entry name" value="tRNA_NucTransf2"/>
</dbReference>
<dbReference type="PANTHER" id="PTHR39643">
    <property type="entry name" value="CCA-ADDING ENZYME"/>
    <property type="match status" value="1"/>
</dbReference>
<evidence type="ECO:0000256" key="1">
    <source>
        <dbReference type="ARBA" id="ARBA00022679"/>
    </source>
</evidence>
<dbReference type="Pfam" id="PF09249">
    <property type="entry name" value="tRNA_NucTransf2"/>
    <property type="match status" value="1"/>
</dbReference>
<dbReference type="InterPro" id="IPR048833">
    <property type="entry name" value="CAA_C"/>
</dbReference>
<evidence type="ECO:0000259" key="11">
    <source>
        <dbReference type="Pfam" id="PF01909"/>
    </source>
</evidence>
<dbReference type="SUPFAM" id="SSF81301">
    <property type="entry name" value="Nucleotidyltransferase"/>
    <property type="match status" value="1"/>
</dbReference>
<dbReference type="AlphaFoldDB" id="F2L1B9"/>
<evidence type="ECO:0000256" key="5">
    <source>
        <dbReference type="ARBA" id="ARBA00022741"/>
    </source>
</evidence>
<dbReference type="Pfam" id="PF21133">
    <property type="entry name" value="CAA_C"/>
    <property type="match status" value="1"/>
</dbReference>
<dbReference type="PANTHER" id="PTHR39643:SF1">
    <property type="entry name" value="CCA-ADDING ENZYME"/>
    <property type="match status" value="1"/>
</dbReference>
<evidence type="ECO:0000256" key="9">
    <source>
        <dbReference type="ARBA" id="ARBA00022884"/>
    </source>
</evidence>
<feature type="binding site" evidence="10">
    <location>
        <position position="142"/>
    </location>
    <ligand>
        <name>CTP</name>
        <dbReference type="ChEBI" id="CHEBI:37563"/>
    </ligand>
</feature>
<feature type="binding site" evidence="10">
    <location>
        <position position="56"/>
    </location>
    <ligand>
        <name>ATP</name>
        <dbReference type="ChEBI" id="CHEBI:30616"/>
    </ligand>
</feature>
<feature type="binding site" evidence="10">
    <location>
        <position position="162"/>
    </location>
    <ligand>
        <name>CTP</name>
        <dbReference type="ChEBI" id="CHEBI:37563"/>
    </ligand>
</feature>
<dbReference type="CDD" id="cd05400">
    <property type="entry name" value="NT_2-5OAS_ClassI-CCAase"/>
    <property type="match status" value="1"/>
</dbReference>
<dbReference type="RefSeq" id="WP_013680191.1">
    <property type="nucleotide sequence ID" value="NC_015315.1"/>
</dbReference>
<protein>
    <recommendedName>
        <fullName evidence="10">CCA-adding enzyme</fullName>
        <ecNumber evidence="10">2.7.7.72</ecNumber>
    </recommendedName>
    <alternativeName>
        <fullName evidence="10">CCA tRNA nucleotidyltransferase</fullName>
    </alternativeName>
    <alternativeName>
        <fullName evidence="10">tRNA CCA-pyrophosphorylase</fullName>
    </alternativeName>
    <alternativeName>
        <fullName evidence="10">tRNA adenylyl-/cytidylyl- transferase</fullName>
    </alternativeName>
    <alternativeName>
        <fullName evidence="10">tRNA nucleotidyltransferase</fullName>
    </alternativeName>
    <alternativeName>
        <fullName evidence="10">tRNA-NT</fullName>
    </alternativeName>
</protein>
<keyword evidence="6 10" id="KW-0692">RNA repair</keyword>
<dbReference type="eggNOG" id="arCOG04249">
    <property type="taxonomic scope" value="Archaea"/>
</dbReference>
<comment type="miscellaneous">
    <text evidence="10">A single active site specifically recognizes both ATP and CTP and is responsible for their addition.</text>
</comment>
<keyword evidence="7 10" id="KW-0067">ATP-binding</keyword>
<evidence type="ECO:0000256" key="6">
    <source>
        <dbReference type="ARBA" id="ARBA00022800"/>
    </source>
</evidence>
<dbReference type="GO" id="GO:0004810">
    <property type="term" value="F:CCA tRNA nucleotidyltransferase activity"/>
    <property type="evidence" value="ECO:0007669"/>
    <property type="project" value="UniProtKB-UniRule"/>
</dbReference>
<dbReference type="STRING" id="999630.TUZN_1379"/>
<comment type="function">
    <text evidence="10">Catalyzes the addition and repair of the essential 3'-terminal CCA sequence in tRNAs without using a nucleic acid template. Adds these three nucleotides in the order of C, C, and A to the tRNA nucleotide-73, using CTP and ATP as substrates and producing inorganic pyrophosphate. tRNA 3'-terminal CCA addition is required both for tRNA processing and repair. Also involved in tRNA surveillance by mediating tandem CCA addition to generate a CCACCA at the 3' terminus of unstable tRNAs. While stable tRNAs receive only 3'-terminal CCA, unstable tRNAs are marked with CCACCA and rapidly degraded.</text>
</comment>
<dbReference type="GO" id="GO:0001680">
    <property type="term" value="P:tRNA 3'-terminal CCA addition"/>
    <property type="evidence" value="ECO:0007669"/>
    <property type="project" value="UniProtKB-UniRule"/>
</dbReference>
<feature type="binding site" evidence="10">
    <location>
        <position position="56"/>
    </location>
    <ligand>
        <name>CTP</name>
        <dbReference type="ChEBI" id="CHEBI:37563"/>
    </ligand>
</feature>
<feature type="binding site" evidence="10">
    <location>
        <position position="67"/>
    </location>
    <ligand>
        <name>Mg(2+)</name>
        <dbReference type="ChEBI" id="CHEBI:18420"/>
    </ligand>
</feature>
<comment type="subunit">
    <text evidence="10">Homodimer.</text>
</comment>
<dbReference type="SUPFAM" id="SSF55003">
    <property type="entry name" value="PAP/Archaeal CCA-adding enzyme, C-terminal domain"/>
    <property type="match status" value="1"/>
</dbReference>
<feature type="binding site" evidence="10">
    <location>
        <position position="65"/>
    </location>
    <ligand>
        <name>Mg(2+)</name>
        <dbReference type="ChEBI" id="CHEBI:18420"/>
    </ligand>
</feature>
<feature type="binding site" evidence="10">
    <location>
        <position position="171"/>
    </location>
    <ligand>
        <name>ATP</name>
        <dbReference type="ChEBI" id="CHEBI:30616"/>
    </ligand>
</feature>
<dbReference type="EMBL" id="CP002590">
    <property type="protein sequence ID" value="AEA12855.1"/>
    <property type="molecule type" value="Genomic_DNA"/>
</dbReference>
<dbReference type="GeneID" id="10360906"/>
<evidence type="ECO:0000259" key="12">
    <source>
        <dbReference type="Pfam" id="PF09249"/>
    </source>
</evidence>
<keyword evidence="1 10" id="KW-0808">Transferase</keyword>
<evidence type="ECO:0000256" key="2">
    <source>
        <dbReference type="ARBA" id="ARBA00022694"/>
    </source>
</evidence>
<evidence type="ECO:0000256" key="7">
    <source>
        <dbReference type="ARBA" id="ARBA00022840"/>
    </source>
</evidence>
<dbReference type="GO" id="GO:0160016">
    <property type="term" value="F:CCACCA tRNA nucleotidyltransferase activity"/>
    <property type="evidence" value="ECO:0007669"/>
    <property type="project" value="RHEA"/>
</dbReference>
<dbReference type="EC" id="2.7.7.72" evidence="10"/>
<dbReference type="Proteomes" id="UP000008138">
    <property type="component" value="Chromosome"/>
</dbReference>
<dbReference type="InterPro" id="IPR043519">
    <property type="entry name" value="NT_sf"/>
</dbReference>
<gene>
    <name evidence="10" type="primary">cca</name>
    <name evidence="14" type="ordered locus">TUZN_1379</name>
</gene>
<dbReference type="Gene3D" id="3.30.70.590">
    <property type="entry name" value="Poly(A) polymerase predicted RNA binding domain"/>
    <property type="match status" value="1"/>
</dbReference>
<evidence type="ECO:0000256" key="3">
    <source>
        <dbReference type="ARBA" id="ARBA00022695"/>
    </source>
</evidence>
<dbReference type="NCBIfam" id="TIGR03671">
    <property type="entry name" value="cca_archaeal"/>
    <property type="match status" value="1"/>
</dbReference>
<keyword evidence="2 10" id="KW-0819">tRNA processing</keyword>
<feature type="binding site" evidence="10">
    <location>
        <position position="171"/>
    </location>
    <ligand>
        <name>CTP</name>
        <dbReference type="ChEBI" id="CHEBI:37563"/>
    </ligand>
</feature>
<dbReference type="InterPro" id="IPR008229">
    <property type="entry name" value="CCA-adding_arc"/>
</dbReference>
<dbReference type="GO" id="GO:0005524">
    <property type="term" value="F:ATP binding"/>
    <property type="evidence" value="ECO:0007669"/>
    <property type="project" value="UniProtKB-UniRule"/>
</dbReference>
<dbReference type="InterPro" id="IPR011068">
    <property type="entry name" value="NuclTrfase_I-like_C"/>
</dbReference>
<dbReference type="Gene3D" id="1.10.1410.30">
    <property type="entry name" value="CCA tRNA nucleotidyltransferase, domain 2"/>
    <property type="match status" value="1"/>
</dbReference>
<evidence type="ECO:0000256" key="10">
    <source>
        <dbReference type="HAMAP-Rule" id="MF_01264"/>
    </source>
</evidence>
<dbReference type="KEGG" id="tuz:TUZN_1379"/>
<proteinExistence type="inferred from homology"/>
<keyword evidence="4 10" id="KW-0479">Metal-binding</keyword>
<keyword evidence="5 10" id="KW-0547">Nucleotide-binding</keyword>
<comment type="catalytic activity">
    <reaction evidence="10">
        <text>a tRNA precursor + 2 CTP + ATP = a tRNA with a 3' CCA end + 3 diphosphate</text>
        <dbReference type="Rhea" id="RHEA:14433"/>
        <dbReference type="Rhea" id="RHEA-COMP:10465"/>
        <dbReference type="Rhea" id="RHEA-COMP:10468"/>
        <dbReference type="ChEBI" id="CHEBI:30616"/>
        <dbReference type="ChEBI" id="CHEBI:33019"/>
        <dbReference type="ChEBI" id="CHEBI:37563"/>
        <dbReference type="ChEBI" id="CHEBI:74896"/>
        <dbReference type="ChEBI" id="CHEBI:83071"/>
        <dbReference type="EC" id="2.7.7.72"/>
    </reaction>
</comment>
<dbReference type="Pfam" id="PF01909">
    <property type="entry name" value="NTP_transf_2"/>
    <property type="match status" value="1"/>
</dbReference>
<evidence type="ECO:0000256" key="8">
    <source>
        <dbReference type="ARBA" id="ARBA00022842"/>
    </source>
</evidence>
<accession>F2L1B9</accession>
<evidence type="ECO:0000313" key="14">
    <source>
        <dbReference type="EMBL" id="AEA12855.1"/>
    </source>
</evidence>
<feature type="binding site" evidence="10">
    <location>
        <position position="119"/>
    </location>
    <ligand>
        <name>Mg(2+)</name>
        <dbReference type="ChEBI" id="CHEBI:18420"/>
    </ligand>
</feature>
<dbReference type="GO" id="GO:0000049">
    <property type="term" value="F:tRNA binding"/>
    <property type="evidence" value="ECO:0007669"/>
    <property type="project" value="UniProtKB-UniRule"/>
</dbReference>
<dbReference type="Gene3D" id="3.30.460.10">
    <property type="entry name" value="Beta Polymerase, domain 2"/>
    <property type="match status" value="1"/>
</dbReference>
<feature type="domain" description="CCA-adding enzyme C-terminal" evidence="13">
    <location>
        <begin position="286"/>
        <end position="403"/>
    </location>
</feature>
<organism evidence="14 15">
    <name type="scientific">Thermoproteus uzoniensis (strain 768-20)</name>
    <dbReference type="NCBI Taxonomy" id="999630"/>
    <lineage>
        <taxon>Archaea</taxon>
        <taxon>Thermoproteota</taxon>
        <taxon>Thermoprotei</taxon>
        <taxon>Thermoproteales</taxon>
        <taxon>Thermoproteaceae</taxon>
        <taxon>Thermoproteus</taxon>
    </lineage>
</organism>
<name>F2L1B9_THEU7</name>
<dbReference type="HOGENOM" id="CLU_044679_1_0_2"/>
<comment type="similarity">
    <text evidence="10">Belongs to the tRNA nucleotidyltransferase/poly(A) polymerase family. Archaeal CCA-adding enzyme subfamily.</text>
</comment>
<dbReference type="GO" id="GO:0000287">
    <property type="term" value="F:magnesium ion binding"/>
    <property type="evidence" value="ECO:0007669"/>
    <property type="project" value="UniProtKB-UniRule"/>
</dbReference>
<feature type="binding site" evidence="10">
    <location>
        <position position="162"/>
    </location>
    <ligand>
        <name>ATP</name>
        <dbReference type="ChEBI" id="CHEBI:30616"/>
    </ligand>
</feature>
<feature type="domain" description="Polymerase nucleotidyl transferase" evidence="11">
    <location>
        <begin position="40"/>
        <end position="130"/>
    </location>
</feature>
<evidence type="ECO:0000256" key="4">
    <source>
        <dbReference type="ARBA" id="ARBA00022723"/>
    </source>
</evidence>
<keyword evidence="15" id="KW-1185">Reference proteome</keyword>